<evidence type="ECO:0000256" key="3">
    <source>
        <dbReference type="SAM" id="MobiDB-lite"/>
    </source>
</evidence>
<dbReference type="NCBIfam" id="TIGR01733">
    <property type="entry name" value="AA-adenyl-dom"/>
    <property type="match status" value="1"/>
</dbReference>
<feature type="domain" description="Carrier" evidence="4">
    <location>
        <begin position="494"/>
        <end position="568"/>
    </location>
</feature>
<gene>
    <name evidence="5" type="ORF">ACFPCV_21645</name>
</gene>
<dbReference type="Gene3D" id="3.30.300.30">
    <property type="match status" value="1"/>
</dbReference>
<dbReference type="Proteomes" id="UP001595859">
    <property type="component" value="Unassembled WGS sequence"/>
</dbReference>
<dbReference type="SUPFAM" id="SSF47336">
    <property type="entry name" value="ACP-like"/>
    <property type="match status" value="1"/>
</dbReference>
<dbReference type="SUPFAM" id="SSF56801">
    <property type="entry name" value="Acetyl-CoA synthetase-like"/>
    <property type="match status" value="1"/>
</dbReference>
<dbReference type="PROSITE" id="PS00012">
    <property type="entry name" value="PHOSPHOPANTETHEINE"/>
    <property type="match status" value="1"/>
</dbReference>
<dbReference type="Pfam" id="PF13193">
    <property type="entry name" value="AMP-binding_C"/>
    <property type="match status" value="1"/>
</dbReference>
<keyword evidence="6" id="KW-1185">Reference proteome</keyword>
<keyword evidence="2" id="KW-0597">Phosphoprotein</keyword>
<dbReference type="PROSITE" id="PS50075">
    <property type="entry name" value="CARRIER"/>
    <property type="match status" value="1"/>
</dbReference>
<dbReference type="InterPro" id="IPR000873">
    <property type="entry name" value="AMP-dep_synth/lig_dom"/>
</dbReference>
<comment type="caution">
    <text evidence="5">The sequence shown here is derived from an EMBL/GenBank/DDBJ whole genome shotgun (WGS) entry which is preliminary data.</text>
</comment>
<organism evidence="5 6">
    <name type="scientific">Actinophytocola glycyrrhizae</name>
    <dbReference type="NCBI Taxonomy" id="2044873"/>
    <lineage>
        <taxon>Bacteria</taxon>
        <taxon>Bacillati</taxon>
        <taxon>Actinomycetota</taxon>
        <taxon>Actinomycetes</taxon>
        <taxon>Pseudonocardiales</taxon>
        <taxon>Pseudonocardiaceae</taxon>
    </lineage>
</organism>
<dbReference type="InterPro" id="IPR036736">
    <property type="entry name" value="ACP-like_sf"/>
</dbReference>
<dbReference type="CDD" id="cd05930">
    <property type="entry name" value="A_NRPS"/>
    <property type="match status" value="1"/>
</dbReference>
<feature type="region of interest" description="Disordered" evidence="3">
    <location>
        <begin position="477"/>
        <end position="496"/>
    </location>
</feature>
<evidence type="ECO:0000259" key="4">
    <source>
        <dbReference type="PROSITE" id="PS50075"/>
    </source>
</evidence>
<dbReference type="InterPro" id="IPR042099">
    <property type="entry name" value="ANL_N_sf"/>
</dbReference>
<dbReference type="RefSeq" id="WP_378058078.1">
    <property type="nucleotide sequence ID" value="NZ_JBHSIS010000009.1"/>
</dbReference>
<dbReference type="InterPro" id="IPR020845">
    <property type="entry name" value="AMP-binding_CS"/>
</dbReference>
<dbReference type="Pfam" id="PF00550">
    <property type="entry name" value="PP-binding"/>
    <property type="match status" value="1"/>
</dbReference>
<protein>
    <submittedName>
        <fullName evidence="5">Amino acid adenylation domain-containing protein</fullName>
    </submittedName>
</protein>
<dbReference type="InterPro" id="IPR045851">
    <property type="entry name" value="AMP-bd_C_sf"/>
</dbReference>
<dbReference type="PANTHER" id="PTHR45527">
    <property type="entry name" value="NONRIBOSOMAL PEPTIDE SYNTHETASE"/>
    <property type="match status" value="1"/>
</dbReference>
<keyword evidence="1" id="KW-0596">Phosphopantetheine</keyword>
<accession>A0ABV9S371</accession>
<dbReference type="InterPro" id="IPR010071">
    <property type="entry name" value="AA_adenyl_dom"/>
</dbReference>
<reference evidence="6" key="1">
    <citation type="journal article" date="2019" name="Int. J. Syst. Evol. Microbiol.">
        <title>The Global Catalogue of Microorganisms (GCM) 10K type strain sequencing project: providing services to taxonomists for standard genome sequencing and annotation.</title>
        <authorList>
            <consortium name="The Broad Institute Genomics Platform"/>
            <consortium name="The Broad Institute Genome Sequencing Center for Infectious Disease"/>
            <person name="Wu L."/>
            <person name="Ma J."/>
        </authorList>
    </citation>
    <scope>NUCLEOTIDE SEQUENCE [LARGE SCALE GENOMIC DNA]</scope>
    <source>
        <strain evidence="6">ZS-22-S1</strain>
    </source>
</reference>
<dbReference type="Gene3D" id="1.10.1200.10">
    <property type="entry name" value="ACP-like"/>
    <property type="match status" value="1"/>
</dbReference>
<evidence type="ECO:0000256" key="1">
    <source>
        <dbReference type="ARBA" id="ARBA00022450"/>
    </source>
</evidence>
<dbReference type="PROSITE" id="PS00455">
    <property type="entry name" value="AMP_BINDING"/>
    <property type="match status" value="1"/>
</dbReference>
<dbReference type="Gene3D" id="3.40.50.12780">
    <property type="entry name" value="N-terminal domain of ligase-like"/>
    <property type="match status" value="1"/>
</dbReference>
<sequence>MFERAVYRHPDRVALVADGVRWTLRGLDRASTQLSRELRVHGAGTGVPVVCAMTRSVRAVIAQLAVGKVGAVHVPVDPAAPRARVAVVLHTGHPSLLVTDADHLAAQADIVLPADGRPATPAGPAVAPPPRNATGPAYILHTSGSTGRPKGVVVGHSSVVNLYQELAARMFPSDGASRRVAHGLPFSFDAAWNPLLWLVGGHEVHLVPEEIRTDPEQYVGFVRTHRIAVVEAVPTFLDAMVAAGLLDGDHRPEHLLMGGEAVGEPLWSRLRATTGLTATNLYGPTECTVFTTSCRLSDRELPAIGRPIGNTGVAVVDADLRPVPAGEPGELLVSGACLALAYHDLPELTAARFVTTGRRAYRTGDRCRLAPDGNVEWLGRLDDQVKIRGHRVEPGEIEHALRALTGVRQAAVRAHGDGATTRLAAYVVLDQGCGPDTAADIRGRLAAGLPDHLVPAEVVPLAALPLDAHGKVDRSALAPPGRAMANPRSATGGEPLSPAQEVVAELFRTLLGVGTVDAHSDFTALGGHSLTAAALADQLRGRGARCSLRDVLRLRTVARLAELVPVPTERSTAL</sequence>
<dbReference type="Pfam" id="PF00501">
    <property type="entry name" value="AMP-binding"/>
    <property type="match status" value="1"/>
</dbReference>
<evidence type="ECO:0000313" key="6">
    <source>
        <dbReference type="Proteomes" id="UP001595859"/>
    </source>
</evidence>
<dbReference type="PANTHER" id="PTHR45527:SF1">
    <property type="entry name" value="FATTY ACID SYNTHASE"/>
    <property type="match status" value="1"/>
</dbReference>
<dbReference type="EMBL" id="JBHSIS010000009">
    <property type="protein sequence ID" value="MFC4856115.1"/>
    <property type="molecule type" value="Genomic_DNA"/>
</dbReference>
<evidence type="ECO:0000256" key="2">
    <source>
        <dbReference type="ARBA" id="ARBA00022553"/>
    </source>
</evidence>
<evidence type="ECO:0000313" key="5">
    <source>
        <dbReference type="EMBL" id="MFC4856115.1"/>
    </source>
</evidence>
<dbReference type="InterPro" id="IPR009081">
    <property type="entry name" value="PP-bd_ACP"/>
</dbReference>
<name>A0ABV9S371_9PSEU</name>
<dbReference type="InterPro" id="IPR025110">
    <property type="entry name" value="AMP-bd_C"/>
</dbReference>
<proteinExistence type="predicted"/>
<dbReference type="InterPro" id="IPR006162">
    <property type="entry name" value="Ppantetheine_attach_site"/>
</dbReference>